<evidence type="ECO:0000313" key="9">
    <source>
        <dbReference type="Proteomes" id="UP000006853"/>
    </source>
</evidence>
<dbReference type="CDD" id="cd07363">
    <property type="entry name" value="45_DOPA_Dioxygenase"/>
    <property type="match status" value="1"/>
</dbReference>
<reference evidence="8 9" key="1">
    <citation type="journal article" date="2011" name="J. Biotechnol.">
        <title>High-quality genome sequence of Pichia pastoris CBS7435.</title>
        <authorList>
            <person name="Kuberl A."/>
            <person name="Schneider J."/>
            <person name="Thallinger G.G."/>
            <person name="Anderl I."/>
            <person name="Wibberg D."/>
            <person name="Hajek T."/>
            <person name="Jaenicke S."/>
            <person name="Brinkrolf K."/>
            <person name="Goesmann A."/>
            <person name="Szczepanowski R."/>
            <person name="Puhler A."/>
            <person name="Schwab H."/>
            <person name="Glieder A."/>
            <person name="Pichler H."/>
        </authorList>
    </citation>
    <scope>NUCLEOTIDE SEQUENCE [LARGE SCALE GENOMIC DNA]</scope>
    <source>
        <strain evidence="9">ATCC 76273 / CBS 7435 / CECT 11047 / NRRL Y-11430 / Wegner 21-1</strain>
    </source>
</reference>
<sequence length="349" mass="39092">MNTVYILLAAVTLCMSLFSNKIFSFFPTSTQPVKTAMTKRHTSFDLVQKDYKTPVFFLSHGGPTFMYPKADFGGDTGAFNKTKSIGKYIRNILNPDFLIVVSAHWQSNLKDTVEIAVPNLLQMDNKLDASENELIHDFYGFPSHMYKEQFHSLSCMDLANTIKQTLTENGIKAKLTQRGIDHGVWVPFKPAFTEPNVADSGNLDVPFPLVQVSLAGSDDFDIQFKLGQVLGNFRDKNGVIVCSGMSVHNLGDIGASMQYPKQVVPYAFGFNEVLRNLFKKPSELQSFKTILTNEESRKLYLKSHPSAEHFLPLVVAGGAGEKEEVEELYNNETFSLGWGIYRFGDEPKL</sequence>
<keyword evidence="6" id="KW-0732">Signal</keyword>
<keyword evidence="3" id="KW-0479">Metal-binding</keyword>
<organism evidence="8 9">
    <name type="scientific">Komagataella phaffii (strain ATCC 76273 / CBS 7435 / CECT 11047 / NRRL Y-11430 / Wegner 21-1)</name>
    <name type="common">Yeast</name>
    <name type="synonym">Pichia pastoris</name>
    <dbReference type="NCBI Taxonomy" id="981350"/>
    <lineage>
        <taxon>Eukaryota</taxon>
        <taxon>Fungi</taxon>
        <taxon>Dikarya</taxon>
        <taxon>Ascomycota</taxon>
        <taxon>Saccharomycotina</taxon>
        <taxon>Pichiomycetes</taxon>
        <taxon>Pichiales</taxon>
        <taxon>Pichiaceae</taxon>
        <taxon>Komagataella</taxon>
    </lineage>
</organism>
<evidence type="ECO:0000256" key="6">
    <source>
        <dbReference type="SAM" id="SignalP"/>
    </source>
</evidence>
<accession>A0A1G4KPJ0</accession>
<dbReference type="InterPro" id="IPR004183">
    <property type="entry name" value="Xdiol_dOase_suB"/>
</dbReference>
<dbReference type="PANTHER" id="PTHR30096">
    <property type="entry name" value="4,5-DOPA DIOXYGENASE EXTRADIOL-LIKE PROTEIN"/>
    <property type="match status" value="1"/>
</dbReference>
<evidence type="ECO:0000256" key="3">
    <source>
        <dbReference type="ARBA" id="ARBA00022723"/>
    </source>
</evidence>
<dbReference type="GO" id="GO:0008198">
    <property type="term" value="F:ferrous iron binding"/>
    <property type="evidence" value="ECO:0007669"/>
    <property type="project" value="InterPro"/>
</dbReference>
<dbReference type="AlphaFoldDB" id="A0A1G4KPJ0"/>
<evidence type="ECO:0000256" key="1">
    <source>
        <dbReference type="ARBA" id="ARBA00001947"/>
    </source>
</evidence>
<evidence type="ECO:0000256" key="4">
    <source>
        <dbReference type="ARBA" id="ARBA00022833"/>
    </source>
</evidence>
<evidence type="ECO:0000259" key="7">
    <source>
        <dbReference type="Pfam" id="PF02900"/>
    </source>
</evidence>
<evidence type="ECO:0000313" key="8">
    <source>
        <dbReference type="EMBL" id="SCV11931.1"/>
    </source>
</evidence>
<dbReference type="Gene3D" id="3.40.830.10">
    <property type="entry name" value="LigB-like"/>
    <property type="match status" value="1"/>
</dbReference>
<evidence type="ECO:0000256" key="2">
    <source>
        <dbReference type="ARBA" id="ARBA00007581"/>
    </source>
</evidence>
<comment type="similarity">
    <text evidence="2">Belongs to the DODA-type extradiol aromatic ring-opening dioxygenase family.</text>
</comment>
<dbReference type="Proteomes" id="UP000006853">
    <property type="component" value="Chromosome 1"/>
</dbReference>
<dbReference type="SUPFAM" id="SSF53213">
    <property type="entry name" value="LigB-like"/>
    <property type="match status" value="1"/>
</dbReference>
<proteinExistence type="inferred from homology"/>
<dbReference type="GO" id="GO:0008270">
    <property type="term" value="F:zinc ion binding"/>
    <property type="evidence" value="ECO:0007669"/>
    <property type="project" value="InterPro"/>
</dbReference>
<name>A0A1G4KPJ0_KOMPC</name>
<protein>
    <recommendedName>
        <fullName evidence="7">Extradiol ring-cleavage dioxygenase class III enzyme subunit B domain-containing protein</fullName>
    </recommendedName>
</protein>
<dbReference type="InterPro" id="IPR014436">
    <property type="entry name" value="Extradiol_dOase_DODA"/>
</dbReference>
<evidence type="ECO:0000256" key="5">
    <source>
        <dbReference type="ARBA" id="ARBA00023002"/>
    </source>
</evidence>
<keyword evidence="4" id="KW-0862">Zinc</keyword>
<keyword evidence="5" id="KW-0560">Oxidoreductase</keyword>
<gene>
    <name evidence="8" type="ordered locus">PP7435_Chr1-1381</name>
</gene>
<feature type="chain" id="PRO_5030027224" description="Extradiol ring-cleavage dioxygenase class III enzyme subunit B domain-containing protein" evidence="6">
    <location>
        <begin position="17"/>
        <end position="349"/>
    </location>
</feature>
<reference evidence="8 9" key="2">
    <citation type="journal article" date="2016" name="FEMS Yeast Res.">
        <title>Curation of the genome annotation of Pichia pastoris (Komagataella phaffii) CBS7435 from gene level to protein function.</title>
        <authorList>
            <person name="Valli M."/>
            <person name="Tatto N.E."/>
            <person name="Peymann A."/>
            <person name="Gruber C."/>
            <person name="Landes N."/>
            <person name="Ekker H."/>
            <person name="Thallinger G.G."/>
            <person name="Mattanovich D."/>
            <person name="Gasser B."/>
            <person name="Graf A.B."/>
        </authorList>
    </citation>
    <scope>GENOME REANNOTATION</scope>
    <source>
        <strain evidence="8 9">ATCC 76273 / CBS 7435 / CECT 11047 / NRRL Y-11430 / Wegner 21-1</strain>
    </source>
</reference>
<feature type="domain" description="Extradiol ring-cleavage dioxygenase class III enzyme subunit B" evidence="7">
    <location>
        <begin position="55"/>
        <end position="332"/>
    </location>
</feature>
<feature type="signal peptide" evidence="6">
    <location>
        <begin position="1"/>
        <end position="16"/>
    </location>
</feature>
<comment type="cofactor">
    <cofactor evidence="1">
        <name>Zn(2+)</name>
        <dbReference type="ChEBI" id="CHEBI:29105"/>
    </cofactor>
</comment>
<dbReference type="GO" id="GO:0016702">
    <property type="term" value="F:oxidoreductase activity, acting on single donors with incorporation of molecular oxygen, incorporation of two atoms of oxygen"/>
    <property type="evidence" value="ECO:0007669"/>
    <property type="project" value="UniProtKB-ARBA"/>
</dbReference>
<dbReference type="PANTHER" id="PTHR30096:SF0">
    <property type="entry name" value="4,5-DOPA DIOXYGENASE EXTRADIOL-LIKE PROTEIN"/>
    <property type="match status" value="1"/>
</dbReference>
<dbReference type="Pfam" id="PF02900">
    <property type="entry name" value="LigB"/>
    <property type="match status" value="1"/>
</dbReference>
<keyword evidence="9" id="KW-1185">Reference proteome</keyword>
<dbReference type="EMBL" id="FR839628">
    <property type="protein sequence ID" value="SCV11931.1"/>
    <property type="molecule type" value="Genomic_DNA"/>
</dbReference>